<protein>
    <submittedName>
        <fullName evidence="2">Uncharacterized protein</fullName>
    </submittedName>
</protein>
<keyword evidence="1" id="KW-1133">Transmembrane helix</keyword>
<sequence length="205" mass="22011">MCEWPVHCATREYGEGGGAADDHIGKFDIAGWRGLVMKFMVENAKRFALLAFAVIVATSVLVAHAHAGKNSSAKNPVPSAKSSALIDGSVGGTLVSGKWKLEIPAGAFNGSATISMLEAVTTDGSPTVDLSISDPALNSFRRPVWLSHTDSRNKDKSIYWWDPVNLVWCEVPGELVSLLDALNIELKVPLFHFSIYSVRGGKGGW</sequence>
<feature type="transmembrane region" description="Helical" evidence="1">
    <location>
        <begin position="47"/>
        <end position="67"/>
    </location>
</feature>
<evidence type="ECO:0000313" key="2">
    <source>
        <dbReference type="EMBL" id="NOT35470.1"/>
    </source>
</evidence>
<evidence type="ECO:0000313" key="3">
    <source>
        <dbReference type="Proteomes" id="UP000580839"/>
    </source>
</evidence>
<accession>A0A849SVT3</accession>
<keyword evidence="1" id="KW-0812">Transmembrane</keyword>
<comment type="caution">
    <text evidence="2">The sequence shown here is derived from an EMBL/GenBank/DDBJ whole genome shotgun (WGS) entry which is preliminary data.</text>
</comment>
<dbReference type="EMBL" id="JABFRW010000196">
    <property type="protein sequence ID" value="NOT35470.1"/>
    <property type="molecule type" value="Genomic_DNA"/>
</dbReference>
<organism evidence="2 3">
    <name type="scientific">Eiseniibacteriota bacterium</name>
    <dbReference type="NCBI Taxonomy" id="2212470"/>
    <lineage>
        <taxon>Bacteria</taxon>
        <taxon>Candidatus Eiseniibacteriota</taxon>
    </lineage>
</organism>
<reference evidence="2 3" key="1">
    <citation type="submission" date="2020-04" db="EMBL/GenBank/DDBJ databases">
        <title>Metagenomic profiling of ammonia- and methane-oxidizing microorganisms in a Dutch drinking water treatment plant.</title>
        <authorList>
            <person name="Poghosyan L."/>
            <person name="Leucker S."/>
        </authorList>
    </citation>
    <scope>NUCLEOTIDE SEQUENCE [LARGE SCALE GENOMIC DNA]</scope>
    <source>
        <strain evidence="2">S-RSF-IL-03</strain>
    </source>
</reference>
<keyword evidence="1" id="KW-0472">Membrane</keyword>
<gene>
    <name evidence="2" type="ORF">HOP12_15095</name>
</gene>
<dbReference type="Proteomes" id="UP000580839">
    <property type="component" value="Unassembled WGS sequence"/>
</dbReference>
<proteinExistence type="predicted"/>
<dbReference type="AlphaFoldDB" id="A0A849SVT3"/>
<evidence type="ECO:0000256" key="1">
    <source>
        <dbReference type="SAM" id="Phobius"/>
    </source>
</evidence>
<name>A0A849SVT3_UNCEI</name>